<name>A0AAE4BT99_9BACT</name>
<accession>A0AAE4BT99</accession>
<dbReference type="Pfam" id="PF21205">
    <property type="entry name" value="Rep3_C"/>
    <property type="match status" value="1"/>
</dbReference>
<dbReference type="SUPFAM" id="SSF46785">
    <property type="entry name" value="Winged helix' DNA-binding domain"/>
    <property type="match status" value="2"/>
</dbReference>
<organism evidence="3 4">
    <name type="scientific">Aureibacter tunicatorum</name>
    <dbReference type="NCBI Taxonomy" id="866807"/>
    <lineage>
        <taxon>Bacteria</taxon>
        <taxon>Pseudomonadati</taxon>
        <taxon>Bacteroidota</taxon>
        <taxon>Cytophagia</taxon>
        <taxon>Cytophagales</taxon>
        <taxon>Persicobacteraceae</taxon>
        <taxon>Aureibacter</taxon>
    </lineage>
</organism>
<comment type="similarity">
    <text evidence="1">Belongs to the initiator RepB protein family.</text>
</comment>
<evidence type="ECO:0000259" key="2">
    <source>
        <dbReference type="Pfam" id="PF01051"/>
    </source>
</evidence>
<dbReference type="GO" id="GO:0003887">
    <property type="term" value="F:DNA-directed DNA polymerase activity"/>
    <property type="evidence" value="ECO:0007669"/>
    <property type="project" value="InterPro"/>
</dbReference>
<dbReference type="InterPro" id="IPR036388">
    <property type="entry name" value="WH-like_DNA-bd_sf"/>
</dbReference>
<dbReference type="Gene3D" id="1.10.10.10">
    <property type="entry name" value="Winged helix-like DNA-binding domain superfamily/Winged helix DNA-binding domain"/>
    <property type="match status" value="2"/>
</dbReference>
<dbReference type="GO" id="GO:0006270">
    <property type="term" value="P:DNA replication initiation"/>
    <property type="evidence" value="ECO:0007669"/>
    <property type="project" value="InterPro"/>
</dbReference>
<proteinExistence type="inferred from homology"/>
<gene>
    <name evidence="3" type="ORF">HNQ88_005061</name>
</gene>
<protein>
    <submittedName>
        <fullName evidence="3">Plasmid replication initiation protein</fullName>
    </submittedName>
</protein>
<dbReference type="Pfam" id="PF01051">
    <property type="entry name" value="Rep3_N"/>
    <property type="match status" value="1"/>
</dbReference>
<comment type="caution">
    <text evidence="3">The sequence shown here is derived from an EMBL/GenBank/DDBJ whole genome shotgun (WGS) entry which is preliminary data.</text>
</comment>
<dbReference type="InterPro" id="IPR000525">
    <property type="entry name" value="Initiator_Rep_WH1"/>
</dbReference>
<evidence type="ECO:0000256" key="1">
    <source>
        <dbReference type="ARBA" id="ARBA00038283"/>
    </source>
</evidence>
<dbReference type="Proteomes" id="UP001185092">
    <property type="component" value="Unassembled WGS sequence"/>
</dbReference>
<feature type="domain" description="Initiator Rep protein WH1" evidence="2">
    <location>
        <begin position="8"/>
        <end position="152"/>
    </location>
</feature>
<dbReference type="InterPro" id="IPR036390">
    <property type="entry name" value="WH_DNA-bd_sf"/>
</dbReference>
<reference evidence="3" key="1">
    <citation type="submission" date="2023-07" db="EMBL/GenBank/DDBJ databases">
        <title>Genomic Encyclopedia of Type Strains, Phase IV (KMG-IV): sequencing the most valuable type-strain genomes for metagenomic binning, comparative biology and taxonomic classification.</title>
        <authorList>
            <person name="Goeker M."/>
        </authorList>
    </citation>
    <scope>NUCLEOTIDE SEQUENCE</scope>
    <source>
        <strain evidence="3">DSM 26174</strain>
    </source>
</reference>
<dbReference type="AlphaFoldDB" id="A0AAE4BT99"/>
<evidence type="ECO:0000313" key="4">
    <source>
        <dbReference type="Proteomes" id="UP001185092"/>
    </source>
</evidence>
<dbReference type="EMBL" id="JAVDQD010000014">
    <property type="protein sequence ID" value="MDR6241974.1"/>
    <property type="molecule type" value="Genomic_DNA"/>
</dbReference>
<evidence type="ECO:0000313" key="3">
    <source>
        <dbReference type="EMBL" id="MDR6241974.1"/>
    </source>
</evidence>
<dbReference type="RefSeq" id="WP_309943210.1">
    <property type="nucleotide sequence ID" value="NZ_AP025311.1"/>
</dbReference>
<keyword evidence="4" id="KW-1185">Reference proteome</keyword>
<sequence>MNNYFNYKVVKSNKIVNSKQSFSLDQFRMLALLSSKITENDDEFCEHEISILDILGKNSSDKVSGQQYNRVRQAAEDLINSSISIEFNNVWRAYSLITYAEGAKGRGYVTLKFSSDVKPFFLNLKKRYTSYFLRDVLMFKHAPSFRIYELMKQYYPQIKVREIEVGRLRELLGFENKYKLYGNFKTKVLSPAIKEINKLSDISVNFVENKKSKRVISISFHIRKNTSRPHQREIDNCKKTGSNRFLDEYSYKRLVKKYDSDYLNFCMDYVDGKKDVSNKKGYLLNALRFGYLLPSFNEKKSKSLKVMKENNRRSLLRRRENLKQKIVNEFDNIRNKVFDKYQMIASDEDLAIFLFELEESEDFYEKEVFSRFMAKGESNLDIRYFIRWYILNYGNDEEKMIAQANIKLYAKYKYNLEWD</sequence>